<evidence type="ECO:0000313" key="1">
    <source>
        <dbReference type="EMBL" id="CAG8603865.1"/>
    </source>
</evidence>
<proteinExistence type="predicted"/>
<feature type="non-terminal residue" evidence="1">
    <location>
        <position position="1"/>
    </location>
</feature>
<gene>
    <name evidence="1" type="ORF">RPERSI_LOCUS6025</name>
</gene>
<accession>A0ACA9MTE3</accession>
<sequence>NLDDDMLSEKNSDDDTLSEENFDNDNLSKENLNDDILSEENSEDDVSREGDSVFGKDSSDGEIVDKSLNAEKMLSNNGEFTPYFKNITKYLKSNWFVFEKPKNIENDTNEESILLNLNVQLELFYEDLEYSYPAWNNSLLFFEYASFLIEESGTSIQCYLHVEDVVLINSDKEEESFSIIYSIFCDQKDEHNTTFIIINWLENTNQTKLDCLVYRLHTTNK</sequence>
<keyword evidence="2" id="KW-1185">Reference proteome</keyword>
<reference evidence="1" key="1">
    <citation type="submission" date="2021-06" db="EMBL/GenBank/DDBJ databases">
        <authorList>
            <person name="Kallberg Y."/>
            <person name="Tangrot J."/>
            <person name="Rosling A."/>
        </authorList>
    </citation>
    <scope>NUCLEOTIDE SEQUENCE</scope>
    <source>
        <strain evidence="1">MA461A</strain>
    </source>
</reference>
<protein>
    <submittedName>
        <fullName evidence="1">22221_t:CDS:1</fullName>
    </submittedName>
</protein>
<dbReference type="EMBL" id="CAJVQC010009374">
    <property type="protein sequence ID" value="CAG8603865.1"/>
    <property type="molecule type" value="Genomic_DNA"/>
</dbReference>
<name>A0ACA9MTE3_9GLOM</name>
<comment type="caution">
    <text evidence="1">The sequence shown here is derived from an EMBL/GenBank/DDBJ whole genome shotgun (WGS) entry which is preliminary data.</text>
</comment>
<organism evidence="1 2">
    <name type="scientific">Racocetra persica</name>
    <dbReference type="NCBI Taxonomy" id="160502"/>
    <lineage>
        <taxon>Eukaryota</taxon>
        <taxon>Fungi</taxon>
        <taxon>Fungi incertae sedis</taxon>
        <taxon>Mucoromycota</taxon>
        <taxon>Glomeromycotina</taxon>
        <taxon>Glomeromycetes</taxon>
        <taxon>Diversisporales</taxon>
        <taxon>Gigasporaceae</taxon>
        <taxon>Racocetra</taxon>
    </lineage>
</organism>
<evidence type="ECO:0000313" key="2">
    <source>
        <dbReference type="Proteomes" id="UP000789920"/>
    </source>
</evidence>
<dbReference type="Proteomes" id="UP000789920">
    <property type="component" value="Unassembled WGS sequence"/>
</dbReference>